<dbReference type="EMBL" id="CAAALY010263393">
    <property type="protein sequence ID" value="VEL40030.1"/>
    <property type="molecule type" value="Genomic_DNA"/>
</dbReference>
<evidence type="ECO:0000313" key="2">
    <source>
        <dbReference type="EMBL" id="VEL40030.1"/>
    </source>
</evidence>
<evidence type="ECO:0000313" key="3">
    <source>
        <dbReference type="Proteomes" id="UP000784294"/>
    </source>
</evidence>
<dbReference type="AlphaFoldDB" id="A0A448XM49"/>
<sequence length="107" mass="11718">MDLEKIASLSSRQQDGHAIQGKAGLTELLISPHLFYHAFLDLVFTRRLLAIYHCPTATPLSDSFASGVQGKIQEWRTFSTRQAGSDRSESASRTKEGGHGDAPYLLG</sequence>
<feature type="region of interest" description="Disordered" evidence="1">
    <location>
        <begin position="77"/>
        <end position="107"/>
    </location>
</feature>
<name>A0A448XM49_9PLAT</name>
<dbReference type="Proteomes" id="UP000784294">
    <property type="component" value="Unassembled WGS sequence"/>
</dbReference>
<keyword evidence="3" id="KW-1185">Reference proteome</keyword>
<gene>
    <name evidence="2" type="ORF">PXEA_LOCUS33470</name>
</gene>
<protein>
    <submittedName>
        <fullName evidence="2">Uncharacterized protein</fullName>
    </submittedName>
</protein>
<comment type="caution">
    <text evidence="2">The sequence shown here is derived from an EMBL/GenBank/DDBJ whole genome shotgun (WGS) entry which is preliminary data.</text>
</comment>
<accession>A0A448XM49</accession>
<feature type="compositionally biased region" description="Basic and acidic residues" evidence="1">
    <location>
        <begin position="84"/>
        <end position="99"/>
    </location>
</feature>
<reference evidence="2" key="1">
    <citation type="submission" date="2018-11" db="EMBL/GenBank/DDBJ databases">
        <authorList>
            <consortium name="Pathogen Informatics"/>
        </authorList>
    </citation>
    <scope>NUCLEOTIDE SEQUENCE</scope>
</reference>
<evidence type="ECO:0000256" key="1">
    <source>
        <dbReference type="SAM" id="MobiDB-lite"/>
    </source>
</evidence>
<organism evidence="2 3">
    <name type="scientific">Protopolystoma xenopodis</name>
    <dbReference type="NCBI Taxonomy" id="117903"/>
    <lineage>
        <taxon>Eukaryota</taxon>
        <taxon>Metazoa</taxon>
        <taxon>Spiralia</taxon>
        <taxon>Lophotrochozoa</taxon>
        <taxon>Platyhelminthes</taxon>
        <taxon>Monogenea</taxon>
        <taxon>Polyopisthocotylea</taxon>
        <taxon>Polystomatidea</taxon>
        <taxon>Polystomatidae</taxon>
        <taxon>Protopolystoma</taxon>
    </lineage>
</organism>
<proteinExistence type="predicted"/>